<feature type="domain" description="Peptidase M24" evidence="1">
    <location>
        <begin position="153"/>
        <end position="363"/>
    </location>
</feature>
<proteinExistence type="predicted"/>
<reference evidence="2" key="1">
    <citation type="submission" date="2018-05" db="EMBL/GenBank/DDBJ databases">
        <authorList>
            <person name="Lanie J.A."/>
            <person name="Ng W.-L."/>
            <person name="Kazmierczak K.M."/>
            <person name="Andrzejewski T.M."/>
            <person name="Davidsen T.M."/>
            <person name="Wayne K.J."/>
            <person name="Tettelin H."/>
            <person name="Glass J.I."/>
            <person name="Rusch D."/>
            <person name="Podicherti R."/>
            <person name="Tsui H.-C.T."/>
            <person name="Winkler M.E."/>
        </authorList>
    </citation>
    <scope>NUCLEOTIDE SEQUENCE</scope>
</reference>
<dbReference type="InterPro" id="IPR029149">
    <property type="entry name" value="Creatin/AminoP/Spt16_N"/>
</dbReference>
<dbReference type="EMBL" id="UINC01015543">
    <property type="protein sequence ID" value="SVA65371.1"/>
    <property type="molecule type" value="Genomic_DNA"/>
</dbReference>
<dbReference type="InterPro" id="IPR050659">
    <property type="entry name" value="Peptidase_M24B"/>
</dbReference>
<dbReference type="Gene3D" id="3.40.350.10">
    <property type="entry name" value="Creatinase/prolidase N-terminal domain"/>
    <property type="match status" value="1"/>
</dbReference>
<dbReference type="PANTHER" id="PTHR46112">
    <property type="entry name" value="AMINOPEPTIDASE"/>
    <property type="match status" value="1"/>
</dbReference>
<dbReference type="SUPFAM" id="SSF53092">
    <property type="entry name" value="Creatinase/prolidase N-terminal domain"/>
    <property type="match status" value="1"/>
</dbReference>
<dbReference type="PANTHER" id="PTHR46112:SF2">
    <property type="entry name" value="XAA-PRO AMINOPEPTIDASE P-RELATED"/>
    <property type="match status" value="1"/>
</dbReference>
<dbReference type="AlphaFoldDB" id="A0A381XLQ4"/>
<evidence type="ECO:0000259" key="1">
    <source>
        <dbReference type="Pfam" id="PF00557"/>
    </source>
</evidence>
<name>A0A381XLQ4_9ZZZZ</name>
<gene>
    <name evidence="2" type="ORF">METZ01_LOCUS118225</name>
</gene>
<evidence type="ECO:0000313" key="2">
    <source>
        <dbReference type="EMBL" id="SVA65371.1"/>
    </source>
</evidence>
<dbReference type="InterPro" id="IPR036005">
    <property type="entry name" value="Creatinase/aminopeptidase-like"/>
</dbReference>
<sequence>MFTYRLGRLRTSMAEKNVSLSILVSHVSLRYAIDFDEFQIFQSHIPTCYLFVPTEGPLVMHGATRRDFPNVSEYRRPNFISPFDSGFDLNNSVKKFSEEVDSFMKEYGHNNKIAIERITPLATQSLKSLGYQVSDAECLLEKAKVIKYETEIECIKHTIAIAEYGMKLMQENTHAGLTERQLWSILHQVNIANNGSWIEGHMLSSGPRTNPWLQEASERVIERGDMVALDTDLIGPRGYMADISRSWICGGGRGNTEQRKAYQHAYDEVHFNIDTIKPGMSFSELSIGAFQRNDIYKSNNYPCVYHGAGLTDEYPKIYYEEDWARDGYDGIVEPNMVLCVESYSGAEGGEVGVKLEQMVLVTDTGIEILSHYPFEDNLIQ</sequence>
<organism evidence="2">
    <name type="scientific">marine metagenome</name>
    <dbReference type="NCBI Taxonomy" id="408172"/>
    <lineage>
        <taxon>unclassified sequences</taxon>
        <taxon>metagenomes</taxon>
        <taxon>ecological metagenomes</taxon>
    </lineage>
</organism>
<dbReference type="InterPro" id="IPR000994">
    <property type="entry name" value="Pept_M24"/>
</dbReference>
<dbReference type="Gene3D" id="3.90.230.10">
    <property type="entry name" value="Creatinase/methionine aminopeptidase superfamily"/>
    <property type="match status" value="1"/>
</dbReference>
<accession>A0A381XLQ4</accession>
<dbReference type="Pfam" id="PF00557">
    <property type="entry name" value="Peptidase_M24"/>
    <property type="match status" value="1"/>
</dbReference>
<protein>
    <recommendedName>
        <fullName evidence="1">Peptidase M24 domain-containing protein</fullName>
    </recommendedName>
</protein>
<dbReference type="SUPFAM" id="SSF55920">
    <property type="entry name" value="Creatinase/aminopeptidase"/>
    <property type="match status" value="1"/>
</dbReference>
<dbReference type="CDD" id="cd01066">
    <property type="entry name" value="APP_MetAP"/>
    <property type="match status" value="1"/>
</dbReference>